<dbReference type="EMBL" id="JAJEWP010000001">
    <property type="protein sequence ID" value="MCC2615381.1"/>
    <property type="molecule type" value="Genomic_DNA"/>
</dbReference>
<reference evidence="3 4" key="1">
    <citation type="submission" date="2021-10" db="EMBL/GenBank/DDBJ databases">
        <title>Draft genome of Aestuariibacter halophilus JC2043.</title>
        <authorList>
            <person name="Emsley S.A."/>
            <person name="Pfannmuller K.M."/>
            <person name="Ushijima B."/>
            <person name="Saw J.H."/>
            <person name="Videau P."/>
        </authorList>
    </citation>
    <scope>NUCLEOTIDE SEQUENCE [LARGE SCALE GENOMIC DNA]</scope>
    <source>
        <strain evidence="3 4">JC2043</strain>
    </source>
</reference>
<keyword evidence="4" id="KW-1185">Reference proteome</keyword>
<dbReference type="PANTHER" id="PTHR48027">
    <property type="entry name" value="HETEROGENEOUS NUCLEAR RIBONUCLEOPROTEIN 87F-RELATED"/>
    <property type="match status" value="1"/>
</dbReference>
<sequence>MKLYIGNLSYRMTNDELNKTFSAYGDVLSTHIVLDRETQRSKGFAFVEFSDKQAAESAMQSLNGKELAGRTIVVNEARPKPARQRRAG</sequence>
<dbReference type="Pfam" id="PF00076">
    <property type="entry name" value="RRM_1"/>
    <property type="match status" value="1"/>
</dbReference>
<accession>A0ABS8G5K0</accession>
<dbReference type="Gene3D" id="3.30.70.330">
    <property type="match status" value="1"/>
</dbReference>
<dbReference type="SMART" id="SM00360">
    <property type="entry name" value="RRM"/>
    <property type="match status" value="1"/>
</dbReference>
<dbReference type="InterPro" id="IPR035979">
    <property type="entry name" value="RBD_domain_sf"/>
</dbReference>
<organism evidence="3 4">
    <name type="scientific">Fluctibacter halophilus</name>
    <dbReference type="NCBI Taxonomy" id="226011"/>
    <lineage>
        <taxon>Bacteria</taxon>
        <taxon>Pseudomonadati</taxon>
        <taxon>Pseudomonadota</taxon>
        <taxon>Gammaproteobacteria</taxon>
        <taxon>Alteromonadales</taxon>
        <taxon>Alteromonadaceae</taxon>
        <taxon>Fluctibacter</taxon>
    </lineage>
</organism>
<dbReference type="Proteomes" id="UP001520878">
    <property type="component" value="Unassembled WGS sequence"/>
</dbReference>
<protein>
    <submittedName>
        <fullName evidence="3">RNA-binding protein</fullName>
    </submittedName>
</protein>
<proteinExistence type="predicted"/>
<dbReference type="InterPro" id="IPR012677">
    <property type="entry name" value="Nucleotide-bd_a/b_plait_sf"/>
</dbReference>
<evidence type="ECO:0000313" key="3">
    <source>
        <dbReference type="EMBL" id="MCC2615381.1"/>
    </source>
</evidence>
<dbReference type="PROSITE" id="PS50102">
    <property type="entry name" value="RRM"/>
    <property type="match status" value="1"/>
</dbReference>
<feature type="domain" description="RRM" evidence="2">
    <location>
        <begin position="1"/>
        <end position="79"/>
    </location>
</feature>
<dbReference type="SUPFAM" id="SSF54928">
    <property type="entry name" value="RNA-binding domain, RBD"/>
    <property type="match status" value="1"/>
</dbReference>
<evidence type="ECO:0000313" key="4">
    <source>
        <dbReference type="Proteomes" id="UP001520878"/>
    </source>
</evidence>
<gene>
    <name evidence="3" type="ORF">LJ739_03905</name>
</gene>
<name>A0ABS8G5K0_9ALTE</name>
<dbReference type="CDD" id="cd21608">
    <property type="entry name" value="RRM2_NsCP33_like"/>
    <property type="match status" value="1"/>
</dbReference>
<dbReference type="InterPro" id="IPR052462">
    <property type="entry name" value="SLIRP/GR-RBP-like"/>
</dbReference>
<dbReference type="InterPro" id="IPR048289">
    <property type="entry name" value="RRM2_NsCP33-like"/>
</dbReference>
<dbReference type="RefSeq" id="WP_229157286.1">
    <property type="nucleotide sequence ID" value="NZ_JAJEWP010000001.1"/>
</dbReference>
<comment type="caution">
    <text evidence="3">The sequence shown here is derived from an EMBL/GenBank/DDBJ whole genome shotgun (WGS) entry which is preliminary data.</text>
</comment>
<evidence type="ECO:0000256" key="1">
    <source>
        <dbReference type="ARBA" id="ARBA00022884"/>
    </source>
</evidence>
<keyword evidence="1" id="KW-0694">RNA-binding</keyword>
<dbReference type="InterPro" id="IPR000504">
    <property type="entry name" value="RRM_dom"/>
</dbReference>
<evidence type="ECO:0000259" key="2">
    <source>
        <dbReference type="PROSITE" id="PS50102"/>
    </source>
</evidence>